<evidence type="ECO:0000256" key="4">
    <source>
        <dbReference type="ARBA" id="ARBA00023157"/>
    </source>
</evidence>
<gene>
    <name evidence="8" type="ORF">NQ314_011875</name>
</gene>
<proteinExistence type="inferred from homology"/>
<keyword evidence="4" id="KW-1015">Disulfide bond</keyword>
<evidence type="ECO:0000313" key="8">
    <source>
        <dbReference type="EMBL" id="KAJ8937485.1"/>
    </source>
</evidence>
<dbReference type="PANTHER" id="PTHR11559">
    <property type="entry name" value="CARBOXYLESTERASE"/>
    <property type="match status" value="1"/>
</dbReference>
<dbReference type="EC" id="3.1.1.-" evidence="6"/>
<reference evidence="8" key="1">
    <citation type="journal article" date="2023" name="Insect Mol. Biol.">
        <title>Genome sequencing provides insights into the evolution of gene families encoding plant cell wall-degrading enzymes in longhorned beetles.</title>
        <authorList>
            <person name="Shin N.R."/>
            <person name="Okamura Y."/>
            <person name="Kirsch R."/>
            <person name="Pauchet Y."/>
        </authorList>
    </citation>
    <scope>NUCLEOTIDE SEQUENCE</scope>
    <source>
        <strain evidence="8">RBIC_L_NR</strain>
    </source>
</reference>
<dbReference type="Proteomes" id="UP001162156">
    <property type="component" value="Unassembled WGS sequence"/>
</dbReference>
<evidence type="ECO:0000313" key="9">
    <source>
        <dbReference type="Proteomes" id="UP001162156"/>
    </source>
</evidence>
<dbReference type="Pfam" id="PF00135">
    <property type="entry name" value="COesterase"/>
    <property type="match status" value="1"/>
</dbReference>
<dbReference type="EMBL" id="JANEYF010003318">
    <property type="protein sequence ID" value="KAJ8937485.1"/>
    <property type="molecule type" value="Genomic_DNA"/>
</dbReference>
<dbReference type="InterPro" id="IPR002018">
    <property type="entry name" value="CarbesteraseB"/>
</dbReference>
<evidence type="ECO:0000256" key="3">
    <source>
        <dbReference type="ARBA" id="ARBA00022801"/>
    </source>
</evidence>
<comment type="similarity">
    <text evidence="1 6">Belongs to the type-B carboxylesterase/lipase family.</text>
</comment>
<dbReference type="Gene3D" id="3.40.50.1820">
    <property type="entry name" value="alpha/beta hydrolase"/>
    <property type="match status" value="1"/>
</dbReference>
<keyword evidence="5" id="KW-0325">Glycoprotein</keyword>
<dbReference type="GO" id="GO:0052689">
    <property type="term" value="F:carboxylic ester hydrolase activity"/>
    <property type="evidence" value="ECO:0007669"/>
    <property type="project" value="UniProtKB-KW"/>
</dbReference>
<dbReference type="InterPro" id="IPR029058">
    <property type="entry name" value="AB_hydrolase_fold"/>
</dbReference>
<keyword evidence="3 6" id="KW-0378">Hydrolase</keyword>
<sequence length="386" mass="43689">MFGIGNIEGDEDCLHLNVFVPTDEIDSRKKFDVVVIIHGGAFMTGSGHTMADSRFLMDRDIIVVSINYRLGILGFLSSEDAVIPGNNGMKDQVLALKWVKDNIASFGGNPDSVTITGLSAGGASVHLHYFSPMSKGLFARGVSQSGTALDPWVIKENPLESAKKLAVLLGCPESPSGALKECLKERPLLVFQEKFKYFYGYENMPFSPFAPVIEKYSTNPFLSRDPYLLLKEKECSTFLGSHLPLQMRGYFQPHVSSILPDYCTRLEEIDDSWPEIAHYVLDYNYTLPVSKREEVARRIKDFYLGPAEQINKKNFNQFTQIFTDRFKPSFERTDDWLPTEDSELIYLNVTGPEDIKLQRTEHLTPSEFWRTLGLLEDENLLAKDEL</sequence>
<name>A0AAV8XGB8_9CUCU</name>
<evidence type="ECO:0000256" key="1">
    <source>
        <dbReference type="ARBA" id="ARBA00005964"/>
    </source>
</evidence>
<comment type="caution">
    <text evidence="8">The sequence shown here is derived from an EMBL/GenBank/DDBJ whole genome shotgun (WGS) entry which is preliminary data.</text>
</comment>
<dbReference type="PROSITE" id="PS00122">
    <property type="entry name" value="CARBOXYLESTERASE_B_1"/>
    <property type="match status" value="1"/>
</dbReference>
<dbReference type="AlphaFoldDB" id="A0AAV8XGB8"/>
<dbReference type="InterPro" id="IPR050309">
    <property type="entry name" value="Type-B_Carboxylest/Lipase"/>
</dbReference>
<organism evidence="8 9">
    <name type="scientific">Rhamnusium bicolor</name>
    <dbReference type="NCBI Taxonomy" id="1586634"/>
    <lineage>
        <taxon>Eukaryota</taxon>
        <taxon>Metazoa</taxon>
        <taxon>Ecdysozoa</taxon>
        <taxon>Arthropoda</taxon>
        <taxon>Hexapoda</taxon>
        <taxon>Insecta</taxon>
        <taxon>Pterygota</taxon>
        <taxon>Neoptera</taxon>
        <taxon>Endopterygota</taxon>
        <taxon>Coleoptera</taxon>
        <taxon>Polyphaga</taxon>
        <taxon>Cucujiformia</taxon>
        <taxon>Chrysomeloidea</taxon>
        <taxon>Cerambycidae</taxon>
        <taxon>Lepturinae</taxon>
        <taxon>Rhagiini</taxon>
        <taxon>Rhamnusium</taxon>
    </lineage>
</organism>
<keyword evidence="9" id="KW-1185">Reference proteome</keyword>
<accession>A0AAV8XGB8</accession>
<feature type="domain" description="Carboxylesterase type B" evidence="7">
    <location>
        <begin position="8"/>
        <end position="325"/>
    </location>
</feature>
<evidence type="ECO:0000256" key="5">
    <source>
        <dbReference type="ARBA" id="ARBA00023180"/>
    </source>
</evidence>
<dbReference type="InterPro" id="IPR019826">
    <property type="entry name" value="Carboxylesterase_B_AS"/>
</dbReference>
<protein>
    <recommendedName>
        <fullName evidence="6">Carboxylic ester hydrolase</fullName>
        <ecNumber evidence="6">3.1.1.-</ecNumber>
    </recommendedName>
</protein>
<dbReference type="SUPFAM" id="SSF53474">
    <property type="entry name" value="alpha/beta-Hydrolases"/>
    <property type="match status" value="1"/>
</dbReference>
<evidence type="ECO:0000256" key="6">
    <source>
        <dbReference type="RuleBase" id="RU361235"/>
    </source>
</evidence>
<keyword evidence="2" id="KW-0719">Serine esterase</keyword>
<evidence type="ECO:0000259" key="7">
    <source>
        <dbReference type="Pfam" id="PF00135"/>
    </source>
</evidence>
<evidence type="ECO:0000256" key="2">
    <source>
        <dbReference type="ARBA" id="ARBA00022487"/>
    </source>
</evidence>